<dbReference type="Gene3D" id="2.10.109.10">
    <property type="entry name" value="Umud Fragment, subunit A"/>
    <property type="match status" value="1"/>
</dbReference>
<dbReference type="RefSeq" id="WP_014245670.1">
    <property type="nucleotide sequence ID" value="NC_016620.1"/>
</dbReference>
<evidence type="ECO:0000313" key="1">
    <source>
        <dbReference type="EMBL" id="CBW27900.1"/>
    </source>
</evidence>
<name>E1WZW4_HALMS</name>
<dbReference type="KEGG" id="bmx:BMS_3143"/>
<dbReference type="OrthoDB" id="9795228at2"/>
<protein>
    <recommendedName>
        <fullName evidence="3">Peptidase S24/S26A/S26B/S26C domain-containing protein</fullName>
    </recommendedName>
</protein>
<evidence type="ECO:0000313" key="2">
    <source>
        <dbReference type="Proteomes" id="UP000008963"/>
    </source>
</evidence>
<dbReference type="GO" id="GO:0006465">
    <property type="term" value="P:signal peptide processing"/>
    <property type="evidence" value="ECO:0007669"/>
    <property type="project" value="InterPro"/>
</dbReference>
<dbReference type="Proteomes" id="UP000008963">
    <property type="component" value="Chromosome"/>
</dbReference>
<proteinExistence type="predicted"/>
<dbReference type="CDD" id="cd06530">
    <property type="entry name" value="S26_SPase_I"/>
    <property type="match status" value="1"/>
</dbReference>
<accession>E1WZW4</accession>
<reference evidence="2" key="1">
    <citation type="journal article" date="2013" name="ISME J.">
        <title>A small predatory core genome in the divergent marine Bacteriovorax marinus SJ and the terrestrial Bdellovibrio bacteriovorus.</title>
        <authorList>
            <person name="Crossman L.C."/>
            <person name="Chen H."/>
            <person name="Cerdeno-Tarraga A.M."/>
            <person name="Brooks K."/>
            <person name="Quail M.A."/>
            <person name="Pineiro S.A."/>
            <person name="Hobley L."/>
            <person name="Sockett R.E."/>
            <person name="Bentley S.D."/>
            <person name="Parkhill J."/>
            <person name="Williams H.N."/>
            <person name="Stine O.C."/>
        </authorList>
    </citation>
    <scope>NUCLEOTIDE SEQUENCE [LARGE SCALE GENOMIC DNA]</scope>
    <source>
        <strain evidence="2">ATCC BAA-682 / DSM 15412 / SJ</strain>
    </source>
</reference>
<organism evidence="1 2">
    <name type="scientific">Halobacteriovorax marinus (strain ATCC BAA-682 / DSM 15412 / SJ)</name>
    <name type="common">Bacteriovorax marinus</name>
    <dbReference type="NCBI Taxonomy" id="862908"/>
    <lineage>
        <taxon>Bacteria</taxon>
        <taxon>Pseudomonadati</taxon>
        <taxon>Bdellovibrionota</taxon>
        <taxon>Bacteriovoracia</taxon>
        <taxon>Bacteriovoracales</taxon>
        <taxon>Halobacteriovoraceae</taxon>
        <taxon>Halobacteriovorax</taxon>
    </lineage>
</organism>
<sequence length="124" mass="14385">MNIQNNEIDLGMAKKLLSSKGEFEINILSNSMSPLFKKGDRLKIIEVKEDLKRYDIIVFLRDGKFVVHYIWRINGVSKKSFITRSLENPHEDELPVQKSEVLGILKDVQLSMSKKIYLSLRYGI</sequence>
<dbReference type="PATRIC" id="fig|862908.3.peg.3005"/>
<dbReference type="GO" id="GO:0004252">
    <property type="term" value="F:serine-type endopeptidase activity"/>
    <property type="evidence" value="ECO:0007669"/>
    <property type="project" value="InterPro"/>
</dbReference>
<dbReference type="SUPFAM" id="SSF51306">
    <property type="entry name" value="LexA/Signal peptidase"/>
    <property type="match status" value="1"/>
</dbReference>
<gene>
    <name evidence="1" type="ordered locus">BMS_3143</name>
</gene>
<keyword evidence="2" id="KW-1185">Reference proteome</keyword>
<evidence type="ECO:0008006" key="3">
    <source>
        <dbReference type="Google" id="ProtNLM"/>
    </source>
</evidence>
<dbReference type="AlphaFoldDB" id="E1WZW4"/>
<dbReference type="STRING" id="862908.BMS_3143"/>
<dbReference type="InterPro" id="IPR036286">
    <property type="entry name" value="LexA/Signal_pep-like_sf"/>
</dbReference>
<dbReference type="InterPro" id="IPR019533">
    <property type="entry name" value="Peptidase_S26"/>
</dbReference>
<dbReference type="eggNOG" id="COG0681">
    <property type="taxonomic scope" value="Bacteria"/>
</dbReference>
<dbReference type="EMBL" id="FQ312005">
    <property type="protein sequence ID" value="CBW27900.1"/>
    <property type="molecule type" value="Genomic_DNA"/>
</dbReference>
<dbReference type="HOGENOM" id="CLU_2000728_0_0_7"/>